<dbReference type="AlphaFoldDB" id="A0A3R7CSY7"/>
<evidence type="ECO:0000313" key="4">
    <source>
        <dbReference type="Proteomes" id="UP000286415"/>
    </source>
</evidence>
<feature type="compositionally biased region" description="Polar residues" evidence="2">
    <location>
        <begin position="236"/>
        <end position="250"/>
    </location>
</feature>
<evidence type="ECO:0000256" key="1">
    <source>
        <dbReference type="SAM" id="Coils"/>
    </source>
</evidence>
<feature type="compositionally biased region" description="Basic residues" evidence="2">
    <location>
        <begin position="449"/>
        <end position="462"/>
    </location>
</feature>
<keyword evidence="1" id="KW-0175">Coiled coil</keyword>
<comment type="caution">
    <text evidence="3">The sequence shown here is derived from an EMBL/GenBank/DDBJ whole genome shotgun (WGS) entry which is preliminary data.</text>
</comment>
<proteinExistence type="predicted"/>
<sequence>MDHRSDAKRAGVSNLSPELPRQSDVLASQSGKERTASKRARTHRNEESCTGSSISFPVKRSGLASKNLDAQVPFISGQPNDPLTRDVTDTSPHAELAVLPTDSHTPESFPKKKRRHNSSGSGKLSKNVSSSFDKRSSSPRVASNSAPKRANSCNKVKNSPRTDCASNTYKNEQTESLSDNDTEAGSGGRIPDEHARSPVDRPSTSASLVAYNSSEEDHMDAPRKHSKDGKQKRRSGSPNKSSPQENSNQLDPDPVHRSSVSNSAGVSKKLKVVKTTAKSTWDSSDSEFEASTVAAHGSTSAPTVSALSNETSPQNTSCSQPTPQVELSRKRKRSFKKCAPEPDVAIDRESAREEKQQDPAVSTEVQPQTHRSSKREKRRLSRHKRRRSYSSHSSVSPARRSRGRAVPEDEDHREYPVDARRQSFSHDSISSRSSDNESQYSTASSHSGSWRRHRRRHRRRSKSYTSRSSSRGSSNLSRGYRDRTKSRSRSGRRRRRRVRSSYRRSRRRSYSSRSHSRSRSWRTSESSSYRSSRSSSRASSPVSHRRSSALRRSSSRPSPVHRKLVSSSKLSSGERSRSPENRLARLGMGPLGRGSNVEQRASDALTTSFSLSSVADTVSAAVKRVTGGNNISGSKKLPDGAASNSQPTLGVSERPKQEQIVTSGKSTLVDIPLPLDAGHSTSHDNTTAEQLSSHTETAPYIGPQLPPELARRFGLSVSQQSPTEKESSNRASLETTVTNTPSNPNPQNSNDSTTSQSNSMEFLIPPEKVEQYRALQEQAKQHALRRSNLLMTGESAEVTTSSGIPSEAELHSQRLALLVSAGLVYPTYSGDASLLTPVNSNTTSLTATDSGVNQNFVRLAEDARLAALNTQIQNQLWTSMASLGQQNTAIRSMAGSDQLAAALAGGKASTYDTPSVPAVLPASLHQQLQHAQLQQLVAAANAIQAAQSGGNTVQTQQAQPVITAQLLQQLAIQQAQKIQTASLPANAIAASVLSAHLQQQQKLQAQLLRQTNDPLKSQTDGHLTPVSLFNDATSSASYISPICTVAVNGPIGAASPLSSSLVRNPVAGATAVTNPVVSALSLKTAQQTQALLNAAQQQQLLAAVLRQQQATAIGLGFPQETAAQPAFLSVQLAQNAATRLFASQQQQQQQILALQALQQKQLLQQQQQQQQQQQLRVLVPGSAENSLFHAQLAAAVQQQQQRQLQQLQNQALAASAIAAAQSQRQQQQQQQQQQAQDRTGKTL</sequence>
<feature type="compositionally biased region" description="Polar residues" evidence="2">
    <location>
        <begin position="139"/>
        <end position="179"/>
    </location>
</feature>
<feature type="coiled-coil region" evidence="1">
    <location>
        <begin position="1153"/>
        <end position="1237"/>
    </location>
</feature>
<feature type="compositionally biased region" description="Basic residues" evidence="2">
    <location>
        <begin position="371"/>
        <end position="389"/>
    </location>
</feature>
<name>A0A3R7CSY7_CLOSI</name>
<feature type="compositionally biased region" description="Basic residues" evidence="2">
    <location>
        <begin position="486"/>
        <end position="520"/>
    </location>
</feature>
<feature type="compositionally biased region" description="Basic and acidic residues" evidence="2">
    <location>
        <begin position="345"/>
        <end position="357"/>
    </location>
</feature>
<feature type="compositionally biased region" description="Polar residues" evidence="2">
    <location>
        <begin position="202"/>
        <end position="213"/>
    </location>
</feature>
<accession>A0A3R7CSY7</accession>
<feature type="compositionally biased region" description="Low complexity" evidence="2">
    <location>
        <begin position="735"/>
        <end position="758"/>
    </location>
</feature>
<dbReference type="Proteomes" id="UP000286415">
    <property type="component" value="Unassembled WGS sequence"/>
</dbReference>
<feature type="compositionally biased region" description="Basic residues" evidence="2">
    <location>
        <begin position="224"/>
        <end position="235"/>
    </location>
</feature>
<keyword evidence="4" id="KW-1185">Reference proteome</keyword>
<feature type="compositionally biased region" description="Basic and acidic residues" evidence="2">
    <location>
        <begin position="405"/>
        <end position="421"/>
    </location>
</feature>
<dbReference type="OrthoDB" id="6274143at2759"/>
<feature type="compositionally biased region" description="Polar residues" evidence="2">
    <location>
        <begin position="679"/>
        <end position="696"/>
    </location>
</feature>
<protein>
    <submittedName>
        <fullName evidence="3">Uncharacterized protein</fullName>
    </submittedName>
</protein>
<feature type="region of interest" description="Disordered" evidence="2">
    <location>
        <begin position="627"/>
        <end position="758"/>
    </location>
</feature>
<feature type="compositionally biased region" description="Basic and acidic residues" evidence="2">
    <location>
        <begin position="572"/>
        <end position="583"/>
    </location>
</feature>
<evidence type="ECO:0000256" key="2">
    <source>
        <dbReference type="SAM" id="MobiDB-lite"/>
    </source>
</evidence>
<feature type="compositionally biased region" description="Polar residues" evidence="2">
    <location>
        <begin position="297"/>
        <end position="325"/>
    </location>
</feature>
<feature type="compositionally biased region" description="Low complexity" evidence="2">
    <location>
        <begin position="521"/>
        <end position="542"/>
    </location>
</feature>
<dbReference type="InParanoid" id="A0A3R7CSY7"/>
<feature type="compositionally biased region" description="Polar residues" evidence="2">
    <location>
        <begin position="359"/>
        <end position="369"/>
    </location>
</feature>
<dbReference type="STRING" id="79923.A0A3R7CSY7"/>
<organism evidence="3 4">
    <name type="scientific">Clonorchis sinensis</name>
    <name type="common">Chinese liver fluke</name>
    <dbReference type="NCBI Taxonomy" id="79923"/>
    <lineage>
        <taxon>Eukaryota</taxon>
        <taxon>Metazoa</taxon>
        <taxon>Spiralia</taxon>
        <taxon>Lophotrochozoa</taxon>
        <taxon>Platyhelminthes</taxon>
        <taxon>Trematoda</taxon>
        <taxon>Digenea</taxon>
        <taxon>Opisthorchiida</taxon>
        <taxon>Opisthorchiata</taxon>
        <taxon>Opisthorchiidae</taxon>
        <taxon>Clonorchis</taxon>
    </lineage>
</organism>
<feature type="region of interest" description="Disordered" evidence="2">
    <location>
        <begin position="1"/>
        <end position="58"/>
    </location>
</feature>
<feature type="region of interest" description="Disordered" evidence="2">
    <location>
        <begin position="70"/>
        <end position="599"/>
    </location>
</feature>
<dbReference type="EMBL" id="NIRI02000056">
    <property type="protein sequence ID" value="KAG5446526.1"/>
    <property type="molecule type" value="Genomic_DNA"/>
</dbReference>
<reference evidence="3 4" key="2">
    <citation type="journal article" date="2021" name="Genomics">
        <title>High-quality reference genome for Clonorchis sinensis.</title>
        <authorList>
            <person name="Young N.D."/>
            <person name="Stroehlein A.J."/>
            <person name="Kinkar L."/>
            <person name="Wang T."/>
            <person name="Sohn W.M."/>
            <person name="Chang B.C.H."/>
            <person name="Kaur P."/>
            <person name="Weisz D."/>
            <person name="Dudchenko O."/>
            <person name="Aiden E.L."/>
            <person name="Korhonen P.K."/>
            <person name="Gasser R.B."/>
        </authorList>
    </citation>
    <scope>NUCLEOTIDE SEQUENCE [LARGE SCALE GENOMIC DNA]</scope>
    <source>
        <strain evidence="3">Cs-k2</strain>
    </source>
</reference>
<feature type="compositionally biased region" description="Low complexity" evidence="2">
    <location>
        <begin position="463"/>
        <end position="478"/>
    </location>
</feature>
<reference evidence="3 4" key="1">
    <citation type="journal article" date="2018" name="Biotechnol. Adv.">
        <title>Improved genomic resources and new bioinformatic workflow for the carcinogenic parasite Clonorchis sinensis: Biotechnological implications.</title>
        <authorList>
            <person name="Wang D."/>
            <person name="Korhonen P.K."/>
            <person name="Gasser R.B."/>
            <person name="Young N.D."/>
        </authorList>
    </citation>
    <scope>NUCLEOTIDE SEQUENCE [LARGE SCALE GENOMIC DNA]</scope>
    <source>
        <strain evidence="3">Cs-k2</strain>
    </source>
</reference>
<feature type="compositionally biased region" description="Low complexity" evidence="2">
    <location>
        <begin position="425"/>
        <end position="448"/>
    </location>
</feature>
<feature type="compositionally biased region" description="Basic and acidic residues" evidence="2">
    <location>
        <begin position="190"/>
        <end position="199"/>
    </location>
</feature>
<gene>
    <name evidence="3" type="ORF">CSKR_101494</name>
</gene>
<evidence type="ECO:0000313" key="3">
    <source>
        <dbReference type="EMBL" id="KAG5446526.1"/>
    </source>
</evidence>